<dbReference type="Proteomes" id="UP001245683">
    <property type="component" value="Unassembled WGS sequence"/>
</dbReference>
<dbReference type="PRINTS" id="PR00413">
    <property type="entry name" value="HADHALOGNASE"/>
</dbReference>
<dbReference type="PANTHER" id="PTHR43434:SF1">
    <property type="entry name" value="PHOSPHOGLYCOLATE PHOSPHATASE"/>
    <property type="match status" value="1"/>
</dbReference>
<dbReference type="InterPro" id="IPR050155">
    <property type="entry name" value="HAD-like_hydrolase_sf"/>
</dbReference>
<keyword evidence="2" id="KW-0378">Hydrolase</keyword>
<dbReference type="InterPro" id="IPR023198">
    <property type="entry name" value="PGP-like_dom2"/>
</dbReference>
<sequence length="245" mass="28538">MLRGIIFDVDETLVYYEGYNHRDWYEGWVKPELERRGIALDYETYRKTVTGELPRSYVGQFGIDYLEFWKIVDEVNLRYRREMAKMGRIKPFPDVSALEELRKLGLRLAAVSNASQECTEFVLDLFNLRGSFEVVYGKDYSNLDGVKPSPYLVEKALKTLNLKPEEALMVGDSVHDVLAGKRAGLRTVNVTRFERVEGADYYVKDLWELVELVRELGNFQPQTIYFQFPEISKVSEGPLKRPKRQ</sequence>
<accession>A0AAE4NTJ0</accession>
<dbReference type="EC" id="3.-.-.-" evidence="2"/>
<gene>
    <name evidence="2" type="ORF">RBI02_03380</name>
</gene>
<name>A0AAE4NTJ0_9EURY</name>
<dbReference type="AlphaFoldDB" id="A0AAE4NTJ0"/>
<dbReference type="RefSeq" id="WP_315340457.1">
    <property type="nucleotide sequence ID" value="NZ_JAVDZE010000001.1"/>
</dbReference>
<dbReference type="Gene3D" id="3.40.50.1000">
    <property type="entry name" value="HAD superfamily/HAD-like"/>
    <property type="match status" value="1"/>
</dbReference>
<dbReference type="EMBL" id="JAVDZE010000001">
    <property type="protein sequence ID" value="MDV3103589.1"/>
    <property type="molecule type" value="Genomic_DNA"/>
</dbReference>
<dbReference type="SFLD" id="SFLDS00003">
    <property type="entry name" value="Haloacid_Dehalogenase"/>
    <property type="match status" value="1"/>
</dbReference>
<dbReference type="PANTHER" id="PTHR43434">
    <property type="entry name" value="PHOSPHOGLYCOLATE PHOSPHATASE"/>
    <property type="match status" value="1"/>
</dbReference>
<dbReference type="GO" id="GO:0006281">
    <property type="term" value="P:DNA repair"/>
    <property type="evidence" value="ECO:0007669"/>
    <property type="project" value="TreeGrafter"/>
</dbReference>
<dbReference type="SUPFAM" id="SSF56784">
    <property type="entry name" value="HAD-like"/>
    <property type="match status" value="1"/>
</dbReference>
<dbReference type="InterPro" id="IPR036412">
    <property type="entry name" value="HAD-like_sf"/>
</dbReference>
<dbReference type="NCBIfam" id="TIGR01549">
    <property type="entry name" value="HAD-SF-IA-v1"/>
    <property type="match status" value="1"/>
</dbReference>
<reference evidence="2 3" key="1">
    <citation type="submission" date="2023-08" db="EMBL/GenBank/DDBJ databases">
        <title>Draft genome sequence of Thermococcus waiotapuensis WT1T, a thermophilic sulphur-dependent archaeon from order Thermococcales.</title>
        <authorList>
            <person name="Manners S.H."/>
            <person name="Carere C.R."/>
            <person name="Dhami M.K."/>
            <person name="Dobson R.C.J."/>
            <person name="Stott M.B."/>
        </authorList>
    </citation>
    <scope>NUCLEOTIDE SEQUENCE [LARGE SCALE GENOMIC DNA]</scope>
    <source>
        <strain evidence="2 3">WT1</strain>
    </source>
</reference>
<keyword evidence="3" id="KW-1185">Reference proteome</keyword>
<dbReference type="InterPro" id="IPR023214">
    <property type="entry name" value="HAD_sf"/>
</dbReference>
<protein>
    <submittedName>
        <fullName evidence="2">HAD family hydrolase</fullName>
        <ecNumber evidence="2">3.-.-.-</ecNumber>
    </submittedName>
</protein>
<dbReference type="Gene3D" id="1.10.150.240">
    <property type="entry name" value="Putative phosphatase, domain 2"/>
    <property type="match status" value="1"/>
</dbReference>
<dbReference type="InterPro" id="IPR006439">
    <property type="entry name" value="HAD-SF_hydro_IA"/>
</dbReference>
<evidence type="ECO:0000313" key="2">
    <source>
        <dbReference type="EMBL" id="MDV3103589.1"/>
    </source>
</evidence>
<organism evidence="2 3">
    <name type="scientific">Thermococcus waiotapuensis</name>
    <dbReference type="NCBI Taxonomy" id="90909"/>
    <lineage>
        <taxon>Archaea</taxon>
        <taxon>Methanobacteriati</taxon>
        <taxon>Methanobacteriota</taxon>
        <taxon>Thermococci</taxon>
        <taxon>Thermococcales</taxon>
        <taxon>Thermococcaceae</taxon>
        <taxon>Thermococcus</taxon>
    </lineage>
</organism>
<dbReference type="GO" id="GO:0008967">
    <property type="term" value="F:phosphoglycolate phosphatase activity"/>
    <property type="evidence" value="ECO:0007669"/>
    <property type="project" value="TreeGrafter"/>
</dbReference>
<proteinExistence type="inferred from homology"/>
<comment type="similarity">
    <text evidence="1">Belongs to the HAD-like hydrolase superfamily.</text>
</comment>
<dbReference type="SFLD" id="SFLDG01129">
    <property type="entry name" value="C1.5:_HAD__Beta-PGM__Phosphata"/>
    <property type="match status" value="1"/>
</dbReference>
<dbReference type="NCBIfam" id="TIGR01509">
    <property type="entry name" value="HAD-SF-IA-v3"/>
    <property type="match status" value="1"/>
</dbReference>
<dbReference type="Pfam" id="PF00702">
    <property type="entry name" value="Hydrolase"/>
    <property type="match status" value="1"/>
</dbReference>
<comment type="caution">
    <text evidence="2">The sequence shown here is derived from an EMBL/GenBank/DDBJ whole genome shotgun (WGS) entry which is preliminary data.</text>
</comment>
<evidence type="ECO:0000313" key="3">
    <source>
        <dbReference type="Proteomes" id="UP001245683"/>
    </source>
</evidence>
<evidence type="ECO:0000256" key="1">
    <source>
        <dbReference type="ARBA" id="ARBA00007958"/>
    </source>
</evidence>